<protein>
    <recommendedName>
        <fullName evidence="2">JmjC domain-containing protein</fullName>
    </recommendedName>
</protein>
<dbReference type="Proteomes" id="UP001383192">
    <property type="component" value="Unassembled WGS sequence"/>
</dbReference>
<dbReference type="SUPFAM" id="SSF51197">
    <property type="entry name" value="Clavaminate synthase-like"/>
    <property type="match status" value="1"/>
</dbReference>
<proteinExistence type="predicted"/>
<feature type="region of interest" description="Disordered" evidence="1">
    <location>
        <begin position="495"/>
        <end position="584"/>
    </location>
</feature>
<dbReference type="PROSITE" id="PS51184">
    <property type="entry name" value="JMJC"/>
    <property type="match status" value="1"/>
</dbReference>
<dbReference type="AlphaFoldDB" id="A0AAW0B2M3"/>
<dbReference type="InterPro" id="IPR003347">
    <property type="entry name" value="JmjC_dom"/>
</dbReference>
<reference evidence="3 4" key="1">
    <citation type="submission" date="2024-01" db="EMBL/GenBank/DDBJ databases">
        <title>A draft genome for a cacao thread blight-causing isolate of Paramarasmius palmivorus.</title>
        <authorList>
            <person name="Baruah I.K."/>
            <person name="Bukari Y."/>
            <person name="Amoako-Attah I."/>
            <person name="Meinhardt L.W."/>
            <person name="Bailey B.A."/>
            <person name="Cohen S.P."/>
        </authorList>
    </citation>
    <scope>NUCLEOTIDE SEQUENCE [LARGE SCALE GENOMIC DNA]</scope>
    <source>
        <strain evidence="3 4">GH-12</strain>
    </source>
</reference>
<dbReference type="EMBL" id="JAYKXP010000194">
    <property type="protein sequence ID" value="KAK7020136.1"/>
    <property type="molecule type" value="Genomic_DNA"/>
</dbReference>
<dbReference type="Gene3D" id="2.60.120.650">
    <property type="entry name" value="Cupin"/>
    <property type="match status" value="1"/>
</dbReference>
<keyword evidence="4" id="KW-1185">Reference proteome</keyword>
<accession>A0AAW0B2M3</accession>
<feature type="domain" description="JmjC" evidence="2">
    <location>
        <begin position="1"/>
        <end position="169"/>
    </location>
</feature>
<name>A0AAW0B2M3_9AGAR</name>
<evidence type="ECO:0000313" key="4">
    <source>
        <dbReference type="Proteomes" id="UP001383192"/>
    </source>
</evidence>
<comment type="caution">
    <text evidence="3">The sequence shown here is derived from an EMBL/GenBank/DDBJ whole genome shotgun (WGS) entry which is preliminary data.</text>
</comment>
<organism evidence="3 4">
    <name type="scientific">Paramarasmius palmivorus</name>
    <dbReference type="NCBI Taxonomy" id="297713"/>
    <lineage>
        <taxon>Eukaryota</taxon>
        <taxon>Fungi</taxon>
        <taxon>Dikarya</taxon>
        <taxon>Basidiomycota</taxon>
        <taxon>Agaricomycotina</taxon>
        <taxon>Agaricomycetes</taxon>
        <taxon>Agaricomycetidae</taxon>
        <taxon>Agaricales</taxon>
        <taxon>Marasmiineae</taxon>
        <taxon>Marasmiaceae</taxon>
        <taxon>Paramarasmius</taxon>
    </lineage>
</organism>
<sequence length="584" mass="66030">MANDIPLNTLSLPSDTCRGLSMEGLSTDEMATRYLSDDDEPQPQFSTLRYWSLLTAPHAYHRFHIDVSGLSTCISCVSGKKIIFILVPQNPAEYRTVGTRAYLDYLELNGKNNYGWLTTSIVLYASDSIIMPPCTPHYVVTPEHAVCHGQFFLSTSTIRRSCWGMLHLLHHEHDLTDTTVSCTPILFARIMIYWKLMIVNQETLTRCLTPVTPYQVPNVFCMTGIINVLSLLNLIEFQRTLWRDTYRGIDPSTEVTDLYNQAKDCGREILEWITENVTITVHKVDKAGNTWNTKPVETSTRGPIVVDIQDMRRSYLVQQAATLYFQADDLADEEELLNEPTAREILYTLYDVLDPSDITALNAAIQISKDGTIDENAPLYFRTNSLFPFTSHCTSSYSWQHQCFRSLFGYIVKPKDTDKPLFEDIDHLSFISMVTNPKSDLGQKEWYTPPQSARLVHHDDKVVLDEKENDAHPAHSPTEEDEHYEADGAKDAAVCKDSQAPAQEEATAQQSSDDDMDTDEPQEAPDNDNDNGYIPTTTNKKRGRNTIVESEDSDSEQSQAPRSQHSSGAGVKIKVPPPRKRTRN</sequence>
<evidence type="ECO:0000313" key="3">
    <source>
        <dbReference type="EMBL" id="KAK7020136.1"/>
    </source>
</evidence>
<evidence type="ECO:0000259" key="2">
    <source>
        <dbReference type="PROSITE" id="PS51184"/>
    </source>
</evidence>
<feature type="compositionally biased region" description="Acidic residues" evidence="1">
    <location>
        <begin position="512"/>
        <end position="529"/>
    </location>
</feature>
<gene>
    <name evidence="3" type="ORF">VNI00_017856</name>
</gene>
<evidence type="ECO:0000256" key="1">
    <source>
        <dbReference type="SAM" id="MobiDB-lite"/>
    </source>
</evidence>
<feature type="compositionally biased region" description="Low complexity" evidence="1">
    <location>
        <begin position="498"/>
        <end position="511"/>
    </location>
</feature>